<feature type="transmembrane region" description="Helical" evidence="2">
    <location>
        <begin position="258"/>
        <end position="281"/>
    </location>
</feature>
<sequence>MAHVQQEVEFDRDHQSNGTDSERHAIQEQDIVEEIEQVSLPPTGRGKESLLVLSGCSLIQIPVPVWGYHIAFVVCQKYYGSHLGIVHLILPFAFTILTRWPHLRRWFGPLGLVPTAVGFSMTPFATSVWQLIAAQDVMCALGCILLFTPTTLYLDDWFVKRKGLACSSATVRRISLNFIHLPAFWMQQIGNTIRSLGYFLSHTYLSTSDVQQFHVSTMMAITLLVLIDLTSMPGGTFIGELGDCLYLTFTSFSSQTSLLAILSITYGFFTGGFSSTWAGVLQELRAQSLALDMGFIFDLLVGGRAIGNVISGPLSVVLVTNNGWAKNSKAWEYCGQFGGVVLFTGVTALLGCWSALESVQWACSN</sequence>
<feature type="region of interest" description="Disordered" evidence="1">
    <location>
        <begin position="1"/>
        <end position="26"/>
    </location>
</feature>
<evidence type="ECO:0000313" key="4">
    <source>
        <dbReference type="Proteomes" id="UP000800082"/>
    </source>
</evidence>
<name>A0A6A5RBE4_9PLEO</name>
<dbReference type="OrthoDB" id="2213137at2759"/>
<evidence type="ECO:0000256" key="2">
    <source>
        <dbReference type="SAM" id="Phobius"/>
    </source>
</evidence>
<feature type="compositionally biased region" description="Basic and acidic residues" evidence="1">
    <location>
        <begin position="9"/>
        <end position="26"/>
    </location>
</feature>
<dbReference type="Proteomes" id="UP000800082">
    <property type="component" value="Unassembled WGS sequence"/>
</dbReference>
<keyword evidence="4" id="KW-1185">Reference proteome</keyword>
<dbReference type="SUPFAM" id="SSF103473">
    <property type="entry name" value="MFS general substrate transporter"/>
    <property type="match status" value="1"/>
</dbReference>
<feature type="transmembrane region" description="Helical" evidence="2">
    <location>
        <begin position="337"/>
        <end position="356"/>
    </location>
</feature>
<feature type="transmembrane region" description="Helical" evidence="2">
    <location>
        <begin position="218"/>
        <end position="238"/>
    </location>
</feature>
<gene>
    <name evidence="3" type="ORF">M421DRAFT_104602</name>
</gene>
<feature type="transmembrane region" description="Helical" evidence="2">
    <location>
        <begin position="293"/>
        <end position="317"/>
    </location>
</feature>
<keyword evidence="2" id="KW-1133">Transmembrane helix</keyword>
<dbReference type="PANTHER" id="PTHR11360">
    <property type="entry name" value="MONOCARBOXYLATE TRANSPORTER"/>
    <property type="match status" value="1"/>
</dbReference>
<dbReference type="GeneID" id="54344692"/>
<protein>
    <recommendedName>
        <fullName evidence="5">MFS general substrate transporter</fullName>
    </recommendedName>
</protein>
<dbReference type="InterPro" id="IPR036259">
    <property type="entry name" value="MFS_trans_sf"/>
</dbReference>
<proteinExistence type="predicted"/>
<evidence type="ECO:0008006" key="5">
    <source>
        <dbReference type="Google" id="ProtNLM"/>
    </source>
</evidence>
<dbReference type="InterPro" id="IPR050327">
    <property type="entry name" value="Proton-linked_MCT"/>
</dbReference>
<dbReference type="EMBL" id="ML979009">
    <property type="protein sequence ID" value="KAF1923117.1"/>
    <property type="molecule type" value="Genomic_DNA"/>
</dbReference>
<feature type="transmembrane region" description="Helical" evidence="2">
    <location>
        <begin position="132"/>
        <end position="154"/>
    </location>
</feature>
<keyword evidence="2" id="KW-0472">Membrane</keyword>
<dbReference type="RefSeq" id="XP_033443370.1">
    <property type="nucleotide sequence ID" value="XM_033587046.1"/>
</dbReference>
<keyword evidence="2" id="KW-0812">Transmembrane</keyword>
<accession>A0A6A5RBE4</accession>
<evidence type="ECO:0000256" key="1">
    <source>
        <dbReference type="SAM" id="MobiDB-lite"/>
    </source>
</evidence>
<feature type="transmembrane region" description="Helical" evidence="2">
    <location>
        <begin position="78"/>
        <end position="97"/>
    </location>
</feature>
<dbReference type="AlphaFoldDB" id="A0A6A5RBE4"/>
<organism evidence="3 4">
    <name type="scientific">Didymella exigua CBS 183.55</name>
    <dbReference type="NCBI Taxonomy" id="1150837"/>
    <lineage>
        <taxon>Eukaryota</taxon>
        <taxon>Fungi</taxon>
        <taxon>Dikarya</taxon>
        <taxon>Ascomycota</taxon>
        <taxon>Pezizomycotina</taxon>
        <taxon>Dothideomycetes</taxon>
        <taxon>Pleosporomycetidae</taxon>
        <taxon>Pleosporales</taxon>
        <taxon>Pleosporineae</taxon>
        <taxon>Didymellaceae</taxon>
        <taxon>Didymella</taxon>
    </lineage>
</organism>
<feature type="transmembrane region" description="Helical" evidence="2">
    <location>
        <begin position="106"/>
        <end position="126"/>
    </location>
</feature>
<evidence type="ECO:0000313" key="3">
    <source>
        <dbReference type="EMBL" id="KAF1923117.1"/>
    </source>
</evidence>
<dbReference type="PANTHER" id="PTHR11360:SF287">
    <property type="entry name" value="MFS MONOCARBOXYLATE TRANSPORTER"/>
    <property type="match status" value="1"/>
</dbReference>
<reference evidence="3" key="1">
    <citation type="journal article" date="2020" name="Stud. Mycol.">
        <title>101 Dothideomycetes genomes: a test case for predicting lifestyles and emergence of pathogens.</title>
        <authorList>
            <person name="Haridas S."/>
            <person name="Albert R."/>
            <person name="Binder M."/>
            <person name="Bloem J."/>
            <person name="Labutti K."/>
            <person name="Salamov A."/>
            <person name="Andreopoulos B."/>
            <person name="Baker S."/>
            <person name="Barry K."/>
            <person name="Bills G."/>
            <person name="Bluhm B."/>
            <person name="Cannon C."/>
            <person name="Castanera R."/>
            <person name="Culley D."/>
            <person name="Daum C."/>
            <person name="Ezra D."/>
            <person name="Gonzalez J."/>
            <person name="Henrissat B."/>
            <person name="Kuo A."/>
            <person name="Liang C."/>
            <person name="Lipzen A."/>
            <person name="Lutzoni F."/>
            <person name="Magnuson J."/>
            <person name="Mondo S."/>
            <person name="Nolan M."/>
            <person name="Ohm R."/>
            <person name="Pangilinan J."/>
            <person name="Park H.-J."/>
            <person name="Ramirez L."/>
            <person name="Alfaro M."/>
            <person name="Sun H."/>
            <person name="Tritt A."/>
            <person name="Yoshinaga Y."/>
            <person name="Zwiers L.-H."/>
            <person name="Turgeon B."/>
            <person name="Goodwin S."/>
            <person name="Spatafora J."/>
            <person name="Crous P."/>
            <person name="Grigoriev I."/>
        </authorList>
    </citation>
    <scope>NUCLEOTIDE SEQUENCE</scope>
    <source>
        <strain evidence="3">CBS 183.55</strain>
    </source>
</reference>